<dbReference type="Proteomes" id="UP000716291">
    <property type="component" value="Unassembled WGS sequence"/>
</dbReference>
<dbReference type="Pfam" id="PF09273">
    <property type="entry name" value="Rubis-subs-bind"/>
    <property type="match status" value="1"/>
</dbReference>
<dbReference type="PIRSF" id="PIRSF011771">
    <property type="entry name" value="RMS1_SET"/>
    <property type="match status" value="1"/>
</dbReference>
<dbReference type="FunFam" id="3.90.1410.10:FF:000007">
    <property type="entry name" value="Ribosomal lysine N-methyltransferase 4"/>
    <property type="match status" value="1"/>
</dbReference>
<evidence type="ECO:0000259" key="9">
    <source>
        <dbReference type="PROSITE" id="PS50280"/>
    </source>
</evidence>
<reference evidence="10" key="1">
    <citation type="journal article" date="2020" name="Microb. Genom.">
        <title>Genetic diversity of clinical and environmental Mucorales isolates obtained from an investigation of mucormycosis cases among solid organ transplant recipients.</title>
        <authorList>
            <person name="Nguyen M.H."/>
            <person name="Kaul D."/>
            <person name="Muto C."/>
            <person name="Cheng S.J."/>
            <person name="Richter R.A."/>
            <person name="Bruno V.M."/>
            <person name="Liu G."/>
            <person name="Beyhan S."/>
            <person name="Sundermann A.J."/>
            <person name="Mounaud S."/>
            <person name="Pasculle A.W."/>
            <person name="Nierman W.C."/>
            <person name="Driscoll E."/>
            <person name="Cumbie R."/>
            <person name="Clancy C.J."/>
            <person name="Dupont C.L."/>
        </authorList>
    </citation>
    <scope>NUCLEOTIDE SEQUENCE</scope>
    <source>
        <strain evidence="10">GL11</strain>
    </source>
</reference>
<evidence type="ECO:0000256" key="6">
    <source>
        <dbReference type="ARBA" id="ARBA00023242"/>
    </source>
</evidence>
<dbReference type="InterPro" id="IPR036464">
    <property type="entry name" value="Rubisco_LSMT_subst-bd_sf"/>
</dbReference>
<sequence length="439" mass="50828">MSNSFEEKGEAFCNWLTSNGATISNSITLKDYRSEGAGRGVTANKDIKEGDLLFSLPRSILLSQLTSSLKDQVSELSELSGWSPLILCMMYEIEKPDSFWKPYFDVLPREFTTPMFWNQEDLKELEGTDIISKIGKKESEELFHSELEPIIKKYPNLFDEQKHTIELFHICGSLIMAYSFNDELQKTPKENNKEEEEEEEDEEEEEEEEEEEGLISMVPMADMLNHKTGFNNARLFHEPDSLQMRAIKDIKEGEQIYNTYGDLCNADLLRKYGFVDEKNDFDLVELDGPLLVEVCCENQDEALKERKIDFLMEEGVLDECFVIDKEHEIPPELIVSVHVLCTTADDFQKMEEKQKLPKPKLTKEIKEKLQIILTKRLERYPKEEKSIEELKGNKRNANIVCIGEKSILKDTLKQLESTPVAVEKRKAEQMSNKNNKKHK</sequence>
<dbReference type="Pfam" id="PF00856">
    <property type="entry name" value="SET"/>
    <property type="match status" value="1"/>
</dbReference>
<keyword evidence="3" id="KW-0489">Methyltransferase</keyword>
<dbReference type="PANTHER" id="PTHR13271">
    <property type="entry name" value="UNCHARACTERIZED PUTATIVE METHYLTRANSFERASE"/>
    <property type="match status" value="1"/>
</dbReference>
<dbReference type="InterPro" id="IPR050600">
    <property type="entry name" value="SETD3_SETD6_MTase"/>
</dbReference>
<comment type="caution">
    <text evidence="10">The sequence shown here is derived from an EMBL/GenBank/DDBJ whole genome shotgun (WGS) entry which is preliminary data.</text>
</comment>
<protein>
    <recommendedName>
        <fullName evidence="2">N-lysine methyltransferase SETD6</fullName>
    </recommendedName>
    <alternativeName>
        <fullName evidence="7">SET domain-containing protein 6</fullName>
    </alternativeName>
</protein>
<evidence type="ECO:0000256" key="4">
    <source>
        <dbReference type="ARBA" id="ARBA00022679"/>
    </source>
</evidence>
<name>A0A9P7BQX6_RHIOR</name>
<dbReference type="SUPFAM" id="SSF81822">
    <property type="entry name" value="RuBisCo LSMT C-terminal, substrate-binding domain"/>
    <property type="match status" value="1"/>
</dbReference>
<comment type="subcellular location">
    <subcellularLocation>
        <location evidence="1">Nucleus</location>
    </subcellularLocation>
</comment>
<gene>
    <name evidence="10" type="ORF">G6F64_008041</name>
</gene>
<dbReference type="SUPFAM" id="SSF82199">
    <property type="entry name" value="SET domain"/>
    <property type="match status" value="1"/>
</dbReference>
<dbReference type="PROSITE" id="PS50280">
    <property type="entry name" value="SET"/>
    <property type="match status" value="1"/>
</dbReference>
<dbReference type="GO" id="GO:0016279">
    <property type="term" value="F:protein-lysine N-methyltransferase activity"/>
    <property type="evidence" value="ECO:0007669"/>
    <property type="project" value="InterPro"/>
</dbReference>
<dbReference type="EMBL" id="JAANQT010001263">
    <property type="protein sequence ID" value="KAG1305869.1"/>
    <property type="molecule type" value="Genomic_DNA"/>
</dbReference>
<feature type="region of interest" description="Disordered" evidence="8">
    <location>
        <begin position="186"/>
        <end position="213"/>
    </location>
</feature>
<dbReference type="GO" id="GO:0005634">
    <property type="term" value="C:nucleus"/>
    <property type="evidence" value="ECO:0007669"/>
    <property type="project" value="UniProtKB-SubCell"/>
</dbReference>
<feature type="compositionally biased region" description="Acidic residues" evidence="8">
    <location>
        <begin position="193"/>
        <end position="213"/>
    </location>
</feature>
<evidence type="ECO:0000313" key="10">
    <source>
        <dbReference type="EMBL" id="KAG1305869.1"/>
    </source>
</evidence>
<feature type="domain" description="SET" evidence="9">
    <location>
        <begin position="25"/>
        <end position="261"/>
    </location>
</feature>
<dbReference type="InterPro" id="IPR001214">
    <property type="entry name" value="SET_dom"/>
</dbReference>
<dbReference type="GO" id="GO:0032259">
    <property type="term" value="P:methylation"/>
    <property type="evidence" value="ECO:0007669"/>
    <property type="project" value="UniProtKB-KW"/>
</dbReference>
<evidence type="ECO:0000256" key="1">
    <source>
        <dbReference type="ARBA" id="ARBA00004123"/>
    </source>
</evidence>
<dbReference type="InterPro" id="IPR044430">
    <property type="entry name" value="SETD6_SET"/>
</dbReference>
<dbReference type="AlphaFoldDB" id="A0A9P7BQX6"/>
<accession>A0A9P7BQX6</accession>
<keyword evidence="11" id="KW-1185">Reference proteome</keyword>
<keyword evidence="6" id="KW-0539">Nucleus</keyword>
<dbReference type="InterPro" id="IPR011383">
    <property type="entry name" value="N-lys_methylase_SETD6"/>
</dbReference>
<evidence type="ECO:0000256" key="8">
    <source>
        <dbReference type="SAM" id="MobiDB-lite"/>
    </source>
</evidence>
<dbReference type="Gene3D" id="3.90.1420.10">
    <property type="entry name" value="Rubisco LSMT, substrate-binding domain"/>
    <property type="match status" value="1"/>
</dbReference>
<evidence type="ECO:0000256" key="5">
    <source>
        <dbReference type="ARBA" id="ARBA00022691"/>
    </source>
</evidence>
<dbReference type="InterPro" id="IPR015353">
    <property type="entry name" value="Rubisco_LSMT_subst-bd"/>
</dbReference>
<proteinExistence type="predicted"/>
<dbReference type="OrthoDB" id="341421at2759"/>
<dbReference type="InterPro" id="IPR046341">
    <property type="entry name" value="SET_dom_sf"/>
</dbReference>
<dbReference type="PANTHER" id="PTHR13271:SF34">
    <property type="entry name" value="N-LYSINE METHYLTRANSFERASE SETD6"/>
    <property type="match status" value="1"/>
</dbReference>
<organism evidence="10 11">
    <name type="scientific">Rhizopus oryzae</name>
    <name type="common">Mucormycosis agent</name>
    <name type="synonym">Rhizopus arrhizus var. delemar</name>
    <dbReference type="NCBI Taxonomy" id="64495"/>
    <lineage>
        <taxon>Eukaryota</taxon>
        <taxon>Fungi</taxon>
        <taxon>Fungi incertae sedis</taxon>
        <taxon>Mucoromycota</taxon>
        <taxon>Mucoromycotina</taxon>
        <taxon>Mucoromycetes</taxon>
        <taxon>Mucorales</taxon>
        <taxon>Mucorineae</taxon>
        <taxon>Rhizopodaceae</taxon>
        <taxon>Rhizopus</taxon>
    </lineage>
</organism>
<evidence type="ECO:0000256" key="7">
    <source>
        <dbReference type="ARBA" id="ARBA00030096"/>
    </source>
</evidence>
<evidence type="ECO:0000256" key="2">
    <source>
        <dbReference type="ARBA" id="ARBA00016973"/>
    </source>
</evidence>
<dbReference type="CDD" id="cd19178">
    <property type="entry name" value="SET_SETD6"/>
    <property type="match status" value="1"/>
</dbReference>
<evidence type="ECO:0000256" key="3">
    <source>
        <dbReference type="ARBA" id="ARBA00022603"/>
    </source>
</evidence>
<dbReference type="Gene3D" id="3.90.1410.10">
    <property type="entry name" value="set domain protein methyltransferase, domain 1"/>
    <property type="match status" value="1"/>
</dbReference>
<keyword evidence="4" id="KW-0808">Transferase</keyword>
<keyword evidence="5" id="KW-0949">S-adenosyl-L-methionine</keyword>
<evidence type="ECO:0000313" key="11">
    <source>
        <dbReference type="Proteomes" id="UP000716291"/>
    </source>
</evidence>